<dbReference type="PROSITE" id="PS00622">
    <property type="entry name" value="HTH_LUXR_1"/>
    <property type="match status" value="1"/>
</dbReference>
<reference evidence="5 6" key="1">
    <citation type="submission" date="2018-05" db="EMBL/GenBank/DDBJ databases">
        <title>Genetic diversity of glacier-inhabiting Cryobacterium bacteria in China and description of Cryobacterium mengkeensis sp. nov. and Arthrobacter glacialis sp. nov.</title>
        <authorList>
            <person name="Liu Q."/>
            <person name="Xin Y.-H."/>
        </authorList>
    </citation>
    <scope>NUCLEOTIDE SEQUENCE [LARGE SCALE GENOMIC DNA]</scope>
    <source>
        <strain evidence="5 6">LI2</strain>
    </source>
</reference>
<sequence length="896" mass="97662">MAPLVGRNLELLRARRLVEQLPARGQVLVVVGEAGIGKTALVNATAEHAVASGCRVVKVTATELESPLPYAALQQILHALPRRLDSMRARPRDVLERAVGLAEGETPDAFAVGVALLEALTDVAPEVGLLLIVDDAQWLDESTARVLAFAARRLDHDPAAVLFAVRIGHESAVLKAGFDVIEIEPLSDTHALDLLRLDRPDLSNIEQARVRISSGGNPLALLELPPNHDGGGAPLAARLRSAFIARLRGVTALTGDLLLAAALDDSDAVRDLRAVAATLGLDAEAFQAALSELSNRRTIDVKGTQFSFRHPLIRAAIVSESDDEARRKSHSVLAMAFTTDPERAVWHEAANATDPDESLASRMEQTAERMERRGSAITTVQAWSAAVRLSVDPILRARRTIRLAESSLRAGLVVTALESLKSVDMNAVNNVERARWALVRLNADRHTAAPQELQDLVADAGRLLVAGETELAISLHLTIEENLDAGGHDTRSHLSALAENIVARLPEGDIRGLVVLAATDRAAYGDDIAHAMLALNNEEFSENAELLTRLPPNVDAQPAIARVQRRMIDTYRERGQLRAIANLQPTHAWVEIALADWPEALRATEEGTRLATELGYPRWATGTLIGAAFISAVRGDHAAADAMIEESERGAMASGANNVLTGIQLTKGVNYIAQSRYDEAFTALRRSFDPLDPSHHPIQSGWCLGDLAEAAAHLGRVDDVRRLFIRAPNVSTTPWQKMAELYAAPFLAEVPDTVDKAFRDALTGIVRDWPLYRVRLLIEHGAWLRRQRRIPEARDRLREARDLADALTMRPWSEKARSELRATGTESAPAETHSWESLSPQELEVAHLASSGLSNREIGERLFLSHRTVGSHLYRIFPKLGISNRAQLATVLRSAM</sequence>
<dbReference type="CDD" id="cd06170">
    <property type="entry name" value="LuxR_C_like"/>
    <property type="match status" value="1"/>
</dbReference>
<dbReference type="InterPro" id="IPR027417">
    <property type="entry name" value="P-loop_NTPase"/>
</dbReference>
<evidence type="ECO:0000259" key="4">
    <source>
        <dbReference type="PROSITE" id="PS50043"/>
    </source>
</evidence>
<comment type="caution">
    <text evidence="5">The sequence shown here is derived from an EMBL/GenBank/DDBJ whole genome shotgun (WGS) entry which is preliminary data.</text>
</comment>
<gene>
    <name evidence="5" type="ORF">CVV68_19375</name>
</gene>
<dbReference type="SUPFAM" id="SSF46894">
    <property type="entry name" value="C-terminal effector domain of the bipartite response regulators"/>
    <property type="match status" value="1"/>
</dbReference>
<dbReference type="InterPro" id="IPR016032">
    <property type="entry name" value="Sig_transdc_resp-reg_C-effctor"/>
</dbReference>
<dbReference type="PRINTS" id="PR00038">
    <property type="entry name" value="HTHLUXR"/>
</dbReference>
<dbReference type="RefSeq" id="WP_110502643.1">
    <property type="nucleotide sequence ID" value="NZ_QJVD01000029.1"/>
</dbReference>
<dbReference type="GO" id="GO:0006355">
    <property type="term" value="P:regulation of DNA-templated transcription"/>
    <property type="evidence" value="ECO:0007669"/>
    <property type="project" value="InterPro"/>
</dbReference>
<name>A0A2V5LR09_9MICC</name>
<dbReference type="GO" id="GO:0005737">
    <property type="term" value="C:cytoplasm"/>
    <property type="evidence" value="ECO:0007669"/>
    <property type="project" value="TreeGrafter"/>
</dbReference>
<dbReference type="GO" id="GO:0003677">
    <property type="term" value="F:DNA binding"/>
    <property type="evidence" value="ECO:0007669"/>
    <property type="project" value="InterPro"/>
</dbReference>
<dbReference type="EMBL" id="QJVD01000029">
    <property type="protein sequence ID" value="PYI65177.1"/>
    <property type="molecule type" value="Genomic_DNA"/>
</dbReference>
<dbReference type="AlphaFoldDB" id="A0A2V5LR09"/>
<dbReference type="SUPFAM" id="SSF48452">
    <property type="entry name" value="TPR-like"/>
    <property type="match status" value="1"/>
</dbReference>
<dbReference type="SUPFAM" id="SSF52540">
    <property type="entry name" value="P-loop containing nucleoside triphosphate hydrolases"/>
    <property type="match status" value="1"/>
</dbReference>
<dbReference type="PANTHER" id="PTHR16305">
    <property type="entry name" value="TESTICULAR SOLUBLE ADENYLYL CYCLASE"/>
    <property type="match status" value="1"/>
</dbReference>
<evidence type="ECO:0000256" key="2">
    <source>
        <dbReference type="ARBA" id="ARBA00022840"/>
    </source>
</evidence>
<dbReference type="Gene3D" id="3.40.50.300">
    <property type="entry name" value="P-loop containing nucleotide triphosphate hydrolases"/>
    <property type="match status" value="1"/>
</dbReference>
<dbReference type="InterPro" id="IPR003593">
    <property type="entry name" value="AAA+_ATPase"/>
</dbReference>
<dbReference type="PROSITE" id="PS50043">
    <property type="entry name" value="HTH_LUXR_2"/>
    <property type="match status" value="1"/>
</dbReference>
<dbReference type="InterPro" id="IPR041664">
    <property type="entry name" value="AAA_16"/>
</dbReference>
<evidence type="ECO:0000313" key="5">
    <source>
        <dbReference type="EMBL" id="PYI65177.1"/>
    </source>
</evidence>
<dbReference type="InterPro" id="IPR036388">
    <property type="entry name" value="WH-like_DNA-bd_sf"/>
</dbReference>
<evidence type="ECO:0000256" key="3">
    <source>
        <dbReference type="SAM" id="MobiDB-lite"/>
    </source>
</evidence>
<accession>A0A2V5LR09</accession>
<dbReference type="Gene3D" id="1.10.10.10">
    <property type="entry name" value="Winged helix-like DNA-binding domain superfamily/Winged helix DNA-binding domain"/>
    <property type="match status" value="1"/>
</dbReference>
<dbReference type="PANTHER" id="PTHR16305:SF35">
    <property type="entry name" value="TRANSCRIPTIONAL ACTIVATOR DOMAIN"/>
    <property type="match status" value="1"/>
</dbReference>
<feature type="domain" description="HTH luxR-type" evidence="4">
    <location>
        <begin position="831"/>
        <end position="896"/>
    </location>
</feature>
<organism evidence="5 6">
    <name type="scientific">Arthrobacter livingstonensis</name>
    <dbReference type="NCBI Taxonomy" id="670078"/>
    <lineage>
        <taxon>Bacteria</taxon>
        <taxon>Bacillati</taxon>
        <taxon>Actinomycetota</taxon>
        <taxon>Actinomycetes</taxon>
        <taxon>Micrococcales</taxon>
        <taxon>Micrococcaceae</taxon>
        <taxon>Arthrobacter</taxon>
    </lineage>
</organism>
<dbReference type="OrthoDB" id="134933at2"/>
<dbReference type="Pfam" id="PF13191">
    <property type="entry name" value="AAA_16"/>
    <property type="match status" value="1"/>
</dbReference>
<dbReference type="GO" id="GO:0005524">
    <property type="term" value="F:ATP binding"/>
    <property type="evidence" value="ECO:0007669"/>
    <property type="project" value="UniProtKB-KW"/>
</dbReference>
<dbReference type="SMART" id="SM00421">
    <property type="entry name" value="HTH_LUXR"/>
    <property type="match status" value="1"/>
</dbReference>
<dbReference type="InterPro" id="IPR011990">
    <property type="entry name" value="TPR-like_helical_dom_sf"/>
</dbReference>
<dbReference type="SMART" id="SM00382">
    <property type="entry name" value="AAA"/>
    <property type="match status" value="1"/>
</dbReference>
<dbReference type="InterPro" id="IPR000792">
    <property type="entry name" value="Tscrpt_reg_LuxR_C"/>
</dbReference>
<keyword evidence="6" id="KW-1185">Reference proteome</keyword>
<dbReference type="Pfam" id="PF00196">
    <property type="entry name" value="GerE"/>
    <property type="match status" value="1"/>
</dbReference>
<keyword evidence="1" id="KW-0547">Nucleotide-binding</keyword>
<dbReference type="GO" id="GO:0004016">
    <property type="term" value="F:adenylate cyclase activity"/>
    <property type="evidence" value="ECO:0007669"/>
    <property type="project" value="TreeGrafter"/>
</dbReference>
<dbReference type="Proteomes" id="UP000247832">
    <property type="component" value="Unassembled WGS sequence"/>
</dbReference>
<evidence type="ECO:0000313" key="6">
    <source>
        <dbReference type="Proteomes" id="UP000247832"/>
    </source>
</evidence>
<dbReference type="Gene3D" id="1.25.40.10">
    <property type="entry name" value="Tetratricopeptide repeat domain"/>
    <property type="match status" value="1"/>
</dbReference>
<evidence type="ECO:0000256" key="1">
    <source>
        <dbReference type="ARBA" id="ARBA00022741"/>
    </source>
</evidence>
<protein>
    <recommendedName>
        <fullName evidence="4">HTH luxR-type domain-containing protein</fullName>
    </recommendedName>
</protein>
<keyword evidence="2" id="KW-0067">ATP-binding</keyword>
<proteinExistence type="predicted"/>
<feature type="region of interest" description="Disordered" evidence="3">
    <location>
        <begin position="815"/>
        <end position="838"/>
    </location>
</feature>